<dbReference type="Proteomes" id="UP000017813">
    <property type="component" value="Unassembled WGS sequence"/>
</dbReference>
<feature type="non-terminal residue" evidence="1">
    <location>
        <position position="1"/>
    </location>
</feature>
<name>U6Q1V1_9NEIS</name>
<dbReference type="AlphaFoldDB" id="U6Q1V1"/>
<evidence type="ECO:0000313" key="1">
    <source>
        <dbReference type="EMBL" id="EJZ50075.1"/>
    </source>
</evidence>
<gene>
    <name evidence="2" type="ORF">HMPREF9021_02569</name>
    <name evidence="1" type="ORF">HMPREF9021_02684</name>
</gene>
<dbReference type="HOGENOM" id="CLU_1726278_0_0_4"/>
<evidence type="ECO:0000313" key="2">
    <source>
        <dbReference type="EMBL" id="EJZ50212.1"/>
    </source>
</evidence>
<sequence>SESEPQPVQKVNIQNTNNKTHSIKNNIRASAKEIQLKMLTDLGVDEQVAKDWISIRKNKLTQTALNAIEKQAQLAGLTVAQAVTVACENGWQGFKAEWVLNKMRLSGSQNCSNFVPTTNAVETLTEEQGGVFNGKGERIDLSDVDIEDIDF</sequence>
<organism evidence="1 3">
    <name type="scientific">Simonsiella muelleri ATCC 29453</name>
    <dbReference type="NCBI Taxonomy" id="641147"/>
    <lineage>
        <taxon>Bacteria</taxon>
        <taxon>Pseudomonadati</taxon>
        <taxon>Pseudomonadota</taxon>
        <taxon>Betaproteobacteria</taxon>
        <taxon>Neisseriales</taxon>
        <taxon>Neisseriaceae</taxon>
        <taxon>Simonsiella</taxon>
    </lineage>
</organism>
<dbReference type="EMBL" id="ADCY02000035">
    <property type="protein sequence ID" value="EJZ50212.1"/>
    <property type="molecule type" value="Genomic_DNA"/>
</dbReference>
<protein>
    <submittedName>
        <fullName evidence="1">Uncharacterized protein</fullName>
    </submittedName>
</protein>
<proteinExistence type="predicted"/>
<dbReference type="eggNOG" id="ENOG50312U5">
    <property type="taxonomic scope" value="Bacteria"/>
</dbReference>
<dbReference type="STRING" id="641147.HMPREF9021_02569"/>
<comment type="caution">
    <text evidence="1">The sequence shown here is derived from an EMBL/GenBank/DDBJ whole genome shotgun (WGS) entry which is preliminary data.</text>
</comment>
<evidence type="ECO:0000313" key="3">
    <source>
        <dbReference type="Proteomes" id="UP000017813"/>
    </source>
</evidence>
<dbReference type="EMBL" id="ADCY02000071">
    <property type="protein sequence ID" value="EJZ50075.1"/>
    <property type="molecule type" value="Genomic_DNA"/>
</dbReference>
<accession>U6Q1V1</accession>
<keyword evidence="3" id="KW-1185">Reference proteome</keyword>
<reference evidence="1 3" key="2">
    <citation type="submission" date="2011-10" db="EMBL/GenBank/DDBJ databases">
        <title>The Genome Sequence of Simonsiella muelleri ATCC 29453.</title>
        <authorList>
            <consortium name="The Broad Institute Genome Sequencing Platform"/>
            <consortium name="The Broad Institute Genome Sequencing Center for Infectious Disease"/>
            <person name="Earl A."/>
            <person name="Ward D."/>
            <person name="Feldgarden M."/>
            <person name="Gevers D."/>
            <person name="Izard J."/>
            <person name="Baranova O.V."/>
            <person name="Blanton J.M."/>
            <person name="Tanner A.C."/>
            <person name="Dewhirst F."/>
            <person name="Young S.K."/>
            <person name="Zeng Q."/>
            <person name="Gargeya S."/>
            <person name="Fitzgerald M."/>
            <person name="Haas B."/>
            <person name="Abouelleil A."/>
            <person name="Alvarado L."/>
            <person name="Arachchi H.M."/>
            <person name="Berlin A."/>
            <person name="Brown A."/>
            <person name="Chapman S.B."/>
            <person name="Chen Z."/>
            <person name="Dunbar C."/>
            <person name="Freedman E."/>
            <person name="Gearin G."/>
            <person name="Goldberg J."/>
            <person name="Griggs A."/>
            <person name="Gujja S."/>
            <person name="Heiman D."/>
            <person name="Howarth C."/>
            <person name="Larson L."/>
            <person name="Lui A."/>
            <person name="MacDonald P.J.P."/>
            <person name="Montmayeur A."/>
            <person name="Murphy C."/>
            <person name="Neiman D."/>
            <person name="Pearson M."/>
            <person name="Priest M."/>
            <person name="Roberts A."/>
            <person name="Saif S."/>
            <person name="Shea T."/>
            <person name="Shenoy N."/>
            <person name="Sisk P."/>
            <person name="Stolte C."/>
            <person name="Sykes S."/>
            <person name="Wortman J."/>
            <person name="Nusbaum C."/>
            <person name="Birren B."/>
        </authorList>
    </citation>
    <scope>NUCLEOTIDE SEQUENCE [LARGE SCALE GENOMIC DNA]</scope>
    <source>
        <strain evidence="1 3">ATCC 29453</strain>
    </source>
</reference>
<reference evidence="1 3" key="1">
    <citation type="submission" date="2010-03" db="EMBL/GenBank/DDBJ databases">
        <authorList>
            <consortium name="The Broad Institute Genome Sequencing Platform"/>
            <person name="Ward D."/>
            <person name="Earl A."/>
            <person name="Feldgarden M."/>
            <person name="Gevers D."/>
            <person name="Young S."/>
            <person name="Zeng Q."/>
            <person name="Koehrsen M."/>
            <person name="Alvarado L."/>
            <person name="Berlin A.M."/>
            <person name="Borenstein D."/>
            <person name="Chapman S.B."/>
            <person name="Chen Z."/>
            <person name="Engels R."/>
            <person name="Freedman E."/>
            <person name="Gellesch M."/>
            <person name="Goldberg J."/>
            <person name="Griggs A."/>
            <person name="Gujja S."/>
            <person name="Heilman E.R."/>
            <person name="Heiman D.I."/>
            <person name="Hepburn T.A."/>
            <person name="Howarth C."/>
            <person name="Jen D."/>
            <person name="Larson L."/>
            <person name="Mehta T."/>
            <person name="Park D."/>
            <person name="Pearson M."/>
            <person name="Richards J."/>
            <person name="Roberts A."/>
            <person name="Saif S."/>
            <person name="Shea T.D."/>
            <person name="Shenoy N."/>
            <person name="Sisk P."/>
            <person name="Stolte C."/>
            <person name="Sykes S.N."/>
            <person name="Walk T."/>
            <person name="White J."/>
            <person name="Yandava C."/>
            <person name="Izard J."/>
            <person name="Baranova O.V."/>
            <person name="Blanton J.M."/>
            <person name="Tanner A.C."/>
            <person name="Dewhirst F."/>
            <person name="Haas B."/>
            <person name="Nusbaum C."/>
            <person name="Birren B."/>
        </authorList>
    </citation>
    <scope>NUCLEOTIDE SEQUENCE [LARGE SCALE GENOMIC DNA]</scope>
    <source>
        <strain evidence="1 3">ATCC 29453</strain>
    </source>
</reference>